<dbReference type="InterPro" id="IPR029058">
    <property type="entry name" value="AB_hydrolase_fold"/>
</dbReference>
<gene>
    <name evidence="1" type="ORF">FYJ33_07595</name>
</gene>
<dbReference type="RefSeq" id="WP_154531168.1">
    <property type="nucleotide sequence ID" value="NZ_VULX01000009.1"/>
</dbReference>
<dbReference type="AlphaFoldDB" id="A0A7X2T1V2"/>
<sequence length="130" mass="15091">MDERYFLAIKNTDTYFSWKSKTADKLAVILHGNQQNIESCKENWSFLNRKDYQLEYVQSKDIDSVNLFRWEDNAYPQLPAVFNKINNEPYSEVLLWGFSAGCNEILKSICGSPAICNKIFLASPWIPIIN</sequence>
<keyword evidence="2" id="KW-1185">Reference proteome</keyword>
<proteinExistence type="predicted"/>
<accession>A0A7X2T1V2</accession>
<name>A0A7X2T1V2_9CLOT</name>
<reference evidence="1 2" key="1">
    <citation type="submission" date="2019-08" db="EMBL/GenBank/DDBJ databases">
        <title>In-depth cultivation of the pig gut microbiome towards novel bacterial diversity and tailored functional studies.</title>
        <authorList>
            <person name="Wylensek D."/>
            <person name="Hitch T.C.A."/>
            <person name="Clavel T."/>
        </authorList>
    </citation>
    <scope>NUCLEOTIDE SEQUENCE [LARGE SCALE GENOMIC DNA]</scope>
    <source>
        <strain evidence="1 2">WCA-383-APC-5B</strain>
    </source>
</reference>
<dbReference type="Gene3D" id="3.40.50.1820">
    <property type="entry name" value="alpha/beta hydrolase"/>
    <property type="match status" value="1"/>
</dbReference>
<dbReference type="SUPFAM" id="SSF53474">
    <property type="entry name" value="alpha/beta-Hydrolases"/>
    <property type="match status" value="1"/>
</dbReference>
<dbReference type="Proteomes" id="UP000460287">
    <property type="component" value="Unassembled WGS sequence"/>
</dbReference>
<protein>
    <recommendedName>
        <fullName evidence="3">Alpha/beta hydrolase</fullName>
    </recommendedName>
</protein>
<evidence type="ECO:0008006" key="3">
    <source>
        <dbReference type="Google" id="ProtNLM"/>
    </source>
</evidence>
<comment type="caution">
    <text evidence="1">The sequence shown here is derived from an EMBL/GenBank/DDBJ whole genome shotgun (WGS) entry which is preliminary data.</text>
</comment>
<evidence type="ECO:0000313" key="2">
    <source>
        <dbReference type="Proteomes" id="UP000460287"/>
    </source>
</evidence>
<evidence type="ECO:0000313" key="1">
    <source>
        <dbReference type="EMBL" id="MSR91278.1"/>
    </source>
</evidence>
<dbReference type="EMBL" id="VULX01000009">
    <property type="protein sequence ID" value="MSR91278.1"/>
    <property type="molecule type" value="Genomic_DNA"/>
</dbReference>
<organism evidence="1 2">
    <name type="scientific">Inconstantimicrobium porci</name>
    <dbReference type="NCBI Taxonomy" id="2652291"/>
    <lineage>
        <taxon>Bacteria</taxon>
        <taxon>Bacillati</taxon>
        <taxon>Bacillota</taxon>
        <taxon>Clostridia</taxon>
        <taxon>Eubacteriales</taxon>
        <taxon>Clostridiaceae</taxon>
        <taxon>Inconstantimicrobium</taxon>
    </lineage>
</organism>